<reference evidence="2 3" key="1">
    <citation type="submission" date="2018-04" db="EMBL/GenBank/DDBJ databases">
        <title>Brenneria corticis sp.nov.</title>
        <authorList>
            <person name="Li Y."/>
        </authorList>
    </citation>
    <scope>NUCLEOTIDE SEQUENCE [LARGE SCALE GENOMIC DNA]</scope>
    <source>
        <strain evidence="2 3">CFCC 11842</strain>
    </source>
</reference>
<sequence length="121" mass="13409">MKGKKCLMLPLLMLIASQAMSSTTAPIKVDTYNNIHPAGTRYVNVVVTARTDTIRINNISVNRGNCRIGNLKYFGSSNKETIIPATLRYGESVKVPFYNNCIASEVEVLTDKGGWTFTFDE</sequence>
<protein>
    <submittedName>
        <fullName evidence="2">Uncharacterized protein</fullName>
    </submittedName>
</protein>
<proteinExistence type="predicted"/>
<feature type="signal peptide" evidence="1">
    <location>
        <begin position="1"/>
        <end position="21"/>
    </location>
</feature>
<evidence type="ECO:0000256" key="1">
    <source>
        <dbReference type="SAM" id="SignalP"/>
    </source>
</evidence>
<dbReference type="EMBL" id="QDKH01000003">
    <property type="protein sequence ID" value="PWC18951.1"/>
    <property type="molecule type" value="Genomic_DNA"/>
</dbReference>
<keyword evidence="1" id="KW-0732">Signal</keyword>
<keyword evidence="3" id="KW-1185">Reference proteome</keyword>
<organism evidence="2 3">
    <name type="scientific">Brenneria corticis</name>
    <dbReference type="NCBI Taxonomy" id="2173106"/>
    <lineage>
        <taxon>Bacteria</taxon>
        <taxon>Pseudomonadati</taxon>
        <taxon>Pseudomonadota</taxon>
        <taxon>Gammaproteobacteria</taxon>
        <taxon>Enterobacterales</taxon>
        <taxon>Pectobacteriaceae</taxon>
        <taxon>Brenneria</taxon>
    </lineage>
</organism>
<evidence type="ECO:0000313" key="3">
    <source>
        <dbReference type="Proteomes" id="UP000296159"/>
    </source>
</evidence>
<gene>
    <name evidence="2" type="ORF">DDT56_03110</name>
</gene>
<evidence type="ECO:0000313" key="2">
    <source>
        <dbReference type="EMBL" id="PWC18951.1"/>
    </source>
</evidence>
<feature type="chain" id="PRO_5015500905" evidence="1">
    <location>
        <begin position="22"/>
        <end position="121"/>
    </location>
</feature>
<name>A0A2U1UBA6_9GAMM</name>
<accession>A0A2U1UBA6</accession>
<dbReference type="RefSeq" id="WP_136165043.1">
    <property type="nucleotide sequence ID" value="NZ_KZ819072.1"/>
</dbReference>
<dbReference type="AlphaFoldDB" id="A0A2U1UBA6"/>
<comment type="caution">
    <text evidence="2">The sequence shown here is derived from an EMBL/GenBank/DDBJ whole genome shotgun (WGS) entry which is preliminary data.</text>
</comment>
<dbReference type="Proteomes" id="UP000296159">
    <property type="component" value="Unassembled WGS sequence"/>
</dbReference>